<accession>A0ABS8P5Q1</accession>
<keyword evidence="2" id="KW-1185">Reference proteome</keyword>
<name>A0ABS8P5Q1_9PSEU</name>
<sequence>MANERLRDALMNVGHSTSTAADHVGVDAKTVERWLTQDRVPYPRHRGALALLVGRSESYLWPDALPAQRQSKAAASEIVETFPHRSDVPSQLWDSLLQRSSSRIDVLVHAGQFLHERPNFISTLKAKAEVGACVRIAFGTPESEATERRSSEENLGQGVLGARIRYGLVSYRPLLGTQGIEFRFHDTTLYNSIFRFDDEMIVNMHIYGVPGPHAPAMHVRKLAAGDVFETYERSFLDVWEQSEPAAW</sequence>
<gene>
    <name evidence="1" type="ORF">LQ327_09345</name>
</gene>
<protein>
    <submittedName>
        <fullName evidence="1">XRE family transcriptional regulator</fullName>
    </submittedName>
</protein>
<dbReference type="RefSeq" id="WP_230731872.1">
    <property type="nucleotide sequence ID" value="NZ_JAJNDB010000001.1"/>
</dbReference>
<dbReference type="Proteomes" id="UP001199469">
    <property type="component" value="Unassembled WGS sequence"/>
</dbReference>
<comment type="caution">
    <text evidence="1">The sequence shown here is derived from an EMBL/GenBank/DDBJ whole genome shotgun (WGS) entry which is preliminary data.</text>
</comment>
<proteinExistence type="predicted"/>
<organism evidence="1 2">
    <name type="scientific">Actinomycetospora endophytica</name>
    <dbReference type="NCBI Taxonomy" id="2291215"/>
    <lineage>
        <taxon>Bacteria</taxon>
        <taxon>Bacillati</taxon>
        <taxon>Actinomycetota</taxon>
        <taxon>Actinomycetes</taxon>
        <taxon>Pseudonocardiales</taxon>
        <taxon>Pseudonocardiaceae</taxon>
        <taxon>Actinomycetospora</taxon>
    </lineage>
</organism>
<reference evidence="1 2" key="1">
    <citation type="submission" date="2021-11" db="EMBL/GenBank/DDBJ databases">
        <title>Draft genome sequence of Actinomycetospora sp. SF1 isolated from the rhizosphere soil.</title>
        <authorList>
            <person name="Duangmal K."/>
            <person name="Chantavorakit T."/>
        </authorList>
    </citation>
    <scope>NUCLEOTIDE SEQUENCE [LARGE SCALE GENOMIC DNA]</scope>
    <source>
        <strain evidence="1 2">TBRC 5722</strain>
    </source>
</reference>
<evidence type="ECO:0000313" key="2">
    <source>
        <dbReference type="Proteomes" id="UP001199469"/>
    </source>
</evidence>
<dbReference type="EMBL" id="JAJNDB010000001">
    <property type="protein sequence ID" value="MCD2193585.1"/>
    <property type="molecule type" value="Genomic_DNA"/>
</dbReference>
<evidence type="ECO:0000313" key="1">
    <source>
        <dbReference type="EMBL" id="MCD2193585.1"/>
    </source>
</evidence>